<dbReference type="Gene3D" id="1.10.510.10">
    <property type="entry name" value="Transferase(Phosphotransferase) domain 1"/>
    <property type="match status" value="1"/>
</dbReference>
<dbReference type="InterPro" id="IPR011009">
    <property type="entry name" value="Kinase-like_dom_sf"/>
</dbReference>
<evidence type="ECO:0000256" key="1">
    <source>
        <dbReference type="ARBA" id="ARBA00022741"/>
    </source>
</evidence>
<protein>
    <submittedName>
        <fullName evidence="4">Tyrosine-protein kinase</fullName>
    </submittedName>
</protein>
<feature type="domain" description="Protein kinase" evidence="3">
    <location>
        <begin position="1"/>
        <end position="161"/>
    </location>
</feature>
<dbReference type="AlphaFoldDB" id="A0A2P5D2P7"/>
<proteinExistence type="predicted"/>
<comment type="caution">
    <text evidence="4">The sequence shown here is derived from an EMBL/GenBank/DDBJ whole genome shotgun (WGS) entry which is preliminary data.</text>
</comment>
<name>A0A2P5D2P7_PARAD</name>
<keyword evidence="5" id="KW-1185">Reference proteome</keyword>
<keyword evidence="4" id="KW-0418">Kinase</keyword>
<evidence type="ECO:0000313" key="4">
    <source>
        <dbReference type="EMBL" id="PON67571.1"/>
    </source>
</evidence>
<gene>
    <name evidence="4" type="ORF">PanWU01x14_102080</name>
</gene>
<dbReference type="PANTHER" id="PTHR27001">
    <property type="entry name" value="OS01G0253100 PROTEIN"/>
    <property type="match status" value="1"/>
</dbReference>
<evidence type="ECO:0000259" key="3">
    <source>
        <dbReference type="PROSITE" id="PS50011"/>
    </source>
</evidence>
<reference evidence="5" key="1">
    <citation type="submission" date="2016-06" db="EMBL/GenBank/DDBJ databases">
        <title>Parallel loss of symbiosis genes in relatives of nitrogen-fixing non-legume Parasponia.</title>
        <authorList>
            <person name="Van Velzen R."/>
            <person name="Holmer R."/>
            <person name="Bu F."/>
            <person name="Rutten L."/>
            <person name="Van Zeijl A."/>
            <person name="Liu W."/>
            <person name="Santuari L."/>
            <person name="Cao Q."/>
            <person name="Sharma T."/>
            <person name="Shen D."/>
            <person name="Roswanjaya Y."/>
            <person name="Wardhani T."/>
            <person name="Kalhor M.S."/>
            <person name="Jansen J."/>
            <person name="Van den Hoogen J."/>
            <person name="Gungor B."/>
            <person name="Hartog M."/>
            <person name="Hontelez J."/>
            <person name="Verver J."/>
            <person name="Yang W.-C."/>
            <person name="Schijlen E."/>
            <person name="Repin R."/>
            <person name="Schilthuizen M."/>
            <person name="Schranz E."/>
            <person name="Heidstra R."/>
            <person name="Miyata K."/>
            <person name="Fedorova E."/>
            <person name="Kohlen W."/>
            <person name="Bisseling T."/>
            <person name="Smit S."/>
            <person name="Geurts R."/>
        </authorList>
    </citation>
    <scope>NUCLEOTIDE SEQUENCE [LARGE SCALE GENOMIC DNA]</scope>
    <source>
        <strain evidence="5">cv. WU1-14</strain>
    </source>
</reference>
<dbReference type="GO" id="GO:0004672">
    <property type="term" value="F:protein kinase activity"/>
    <property type="evidence" value="ECO:0007669"/>
    <property type="project" value="InterPro"/>
</dbReference>
<dbReference type="PANTHER" id="PTHR27001:SF931">
    <property type="entry name" value="OS11G0664100 PROTEIN"/>
    <property type="match status" value="1"/>
</dbReference>
<dbReference type="EMBL" id="JXTB01000070">
    <property type="protein sequence ID" value="PON67571.1"/>
    <property type="molecule type" value="Genomic_DNA"/>
</dbReference>
<dbReference type="Proteomes" id="UP000237105">
    <property type="component" value="Unassembled WGS sequence"/>
</dbReference>
<organism evidence="4 5">
    <name type="scientific">Parasponia andersonii</name>
    <name type="common">Sponia andersonii</name>
    <dbReference type="NCBI Taxonomy" id="3476"/>
    <lineage>
        <taxon>Eukaryota</taxon>
        <taxon>Viridiplantae</taxon>
        <taxon>Streptophyta</taxon>
        <taxon>Embryophyta</taxon>
        <taxon>Tracheophyta</taxon>
        <taxon>Spermatophyta</taxon>
        <taxon>Magnoliopsida</taxon>
        <taxon>eudicotyledons</taxon>
        <taxon>Gunneridae</taxon>
        <taxon>Pentapetalae</taxon>
        <taxon>rosids</taxon>
        <taxon>fabids</taxon>
        <taxon>Rosales</taxon>
        <taxon>Cannabaceae</taxon>
        <taxon>Parasponia</taxon>
    </lineage>
</organism>
<dbReference type="InterPro" id="IPR000719">
    <property type="entry name" value="Prot_kinase_dom"/>
</dbReference>
<keyword evidence="1" id="KW-0547">Nucleotide-binding</keyword>
<dbReference type="OrthoDB" id="75710at2759"/>
<dbReference type="PROSITE" id="PS50011">
    <property type="entry name" value="PROTEIN_KINASE_DOM"/>
    <property type="match status" value="1"/>
</dbReference>
<accession>A0A2P5D2P7</accession>
<evidence type="ECO:0000313" key="5">
    <source>
        <dbReference type="Proteomes" id="UP000237105"/>
    </source>
</evidence>
<dbReference type="GO" id="GO:0005524">
    <property type="term" value="F:ATP binding"/>
    <property type="evidence" value="ECO:0007669"/>
    <property type="project" value="UniProtKB-KW"/>
</dbReference>
<keyword evidence="4" id="KW-0808">Transferase</keyword>
<dbReference type="GO" id="GO:0005886">
    <property type="term" value="C:plasma membrane"/>
    <property type="evidence" value="ECO:0007669"/>
    <property type="project" value="TreeGrafter"/>
</dbReference>
<evidence type="ECO:0000256" key="2">
    <source>
        <dbReference type="ARBA" id="ARBA00022840"/>
    </source>
</evidence>
<keyword evidence="2" id="KW-0067">ATP-binding</keyword>
<sequence length="161" mass="17786">MEASGSRLVKKAKQVRKIVGLLLIGQSGLSELALVYEYAENGFLKERGGAGFGENSLSLSWKMRLNVAKDIANAIMYLHTAFPRPIIHMKVQPSSLFLDKDIPRLCNFSDSLTIPEGQMHARVELYDNPEYSHTLLTVPIHKHKGRATQGQVGAIAPFGLL</sequence>
<dbReference type="SUPFAM" id="SSF56112">
    <property type="entry name" value="Protein kinase-like (PK-like)"/>
    <property type="match status" value="1"/>
</dbReference>